<keyword evidence="2" id="KW-1185">Reference proteome</keyword>
<dbReference type="AlphaFoldDB" id="A0A3R9R6M8"/>
<name>A0A3R9R6M8_9BACT</name>
<proteinExistence type="predicted"/>
<reference evidence="1 2" key="1">
    <citation type="submission" date="2018-12" db="EMBL/GenBank/DDBJ databases">
        <title>Sequencing of bacterial isolates from soil warming experiment in Harvard Forest, Massachusetts, USA.</title>
        <authorList>
            <person name="Deangelis K."/>
        </authorList>
    </citation>
    <scope>NUCLEOTIDE SEQUENCE [LARGE SCALE GENOMIC DNA]</scope>
    <source>
        <strain evidence="1 2">EB153</strain>
    </source>
</reference>
<protein>
    <submittedName>
        <fullName evidence="1">Uncharacterized protein</fullName>
    </submittedName>
</protein>
<dbReference type="Proteomes" id="UP000269669">
    <property type="component" value="Unassembled WGS sequence"/>
</dbReference>
<accession>A0A3R9R6M8</accession>
<evidence type="ECO:0000313" key="1">
    <source>
        <dbReference type="EMBL" id="RSL19202.1"/>
    </source>
</evidence>
<gene>
    <name evidence="1" type="ORF">EDE15_4856</name>
</gene>
<evidence type="ECO:0000313" key="2">
    <source>
        <dbReference type="Proteomes" id="UP000269669"/>
    </source>
</evidence>
<dbReference type="EMBL" id="RSDW01000001">
    <property type="protein sequence ID" value="RSL19202.1"/>
    <property type="molecule type" value="Genomic_DNA"/>
</dbReference>
<organism evidence="1 2">
    <name type="scientific">Edaphobacter aggregans</name>
    <dbReference type="NCBI Taxonomy" id="570835"/>
    <lineage>
        <taxon>Bacteria</taxon>
        <taxon>Pseudomonadati</taxon>
        <taxon>Acidobacteriota</taxon>
        <taxon>Terriglobia</taxon>
        <taxon>Terriglobales</taxon>
        <taxon>Acidobacteriaceae</taxon>
        <taxon>Edaphobacter</taxon>
    </lineage>
</organism>
<sequence>MVVVIAIVGLVLLFPFARWLAKRSGEQRTSQQPTQS</sequence>
<comment type="caution">
    <text evidence="1">The sequence shown here is derived from an EMBL/GenBank/DDBJ whole genome shotgun (WGS) entry which is preliminary data.</text>
</comment>